<organism evidence="3 4">
    <name type="scientific">Corynebacterium matruchotii ATCC 33806</name>
    <dbReference type="NCBI Taxonomy" id="566549"/>
    <lineage>
        <taxon>Bacteria</taxon>
        <taxon>Bacillati</taxon>
        <taxon>Actinomycetota</taxon>
        <taxon>Actinomycetes</taxon>
        <taxon>Mycobacteriales</taxon>
        <taxon>Corynebacteriaceae</taxon>
        <taxon>Corynebacterium</taxon>
    </lineage>
</organism>
<accession>C0E1E9</accession>
<feature type="compositionally biased region" description="Polar residues" evidence="1">
    <location>
        <begin position="66"/>
        <end position="82"/>
    </location>
</feature>
<dbReference type="EMBL" id="ACEB01000010">
    <property type="protein sequence ID" value="EEG27646.1"/>
    <property type="molecule type" value="Genomic_DNA"/>
</dbReference>
<dbReference type="AlphaFoldDB" id="C0E1E9"/>
<dbReference type="InterPro" id="IPR001584">
    <property type="entry name" value="Integrase_cat-core"/>
</dbReference>
<dbReference type="InterPro" id="IPR036397">
    <property type="entry name" value="RNaseH_sf"/>
</dbReference>
<dbReference type="PANTHER" id="PTHR10948">
    <property type="entry name" value="TRANSPOSASE"/>
    <property type="match status" value="1"/>
</dbReference>
<feature type="compositionally biased region" description="Polar residues" evidence="1">
    <location>
        <begin position="117"/>
        <end position="127"/>
    </location>
</feature>
<feature type="region of interest" description="Disordered" evidence="1">
    <location>
        <begin position="63"/>
        <end position="127"/>
    </location>
</feature>
<dbReference type="InterPro" id="IPR053392">
    <property type="entry name" value="Transposase_IS30-like"/>
</dbReference>
<dbReference type="GO" id="GO:0005829">
    <property type="term" value="C:cytosol"/>
    <property type="evidence" value="ECO:0007669"/>
    <property type="project" value="TreeGrafter"/>
</dbReference>
<comment type="caution">
    <text evidence="3">The sequence shown here is derived from an EMBL/GenBank/DDBJ whole genome shotgun (WGS) entry which is preliminary data.</text>
</comment>
<evidence type="ECO:0000313" key="3">
    <source>
        <dbReference type="EMBL" id="EEG27646.1"/>
    </source>
</evidence>
<dbReference type="GO" id="GO:0032196">
    <property type="term" value="P:transposition"/>
    <property type="evidence" value="ECO:0007669"/>
    <property type="project" value="TreeGrafter"/>
</dbReference>
<dbReference type="GO" id="GO:0003676">
    <property type="term" value="F:nucleic acid binding"/>
    <property type="evidence" value="ECO:0007669"/>
    <property type="project" value="InterPro"/>
</dbReference>
<name>C0E1E9_9CORY</name>
<feature type="compositionally biased region" description="Basic residues" evidence="1">
    <location>
        <begin position="94"/>
        <end position="107"/>
    </location>
</feature>
<dbReference type="Gene3D" id="3.30.420.10">
    <property type="entry name" value="Ribonuclease H-like superfamily/Ribonuclease H"/>
    <property type="match status" value="1"/>
</dbReference>
<reference evidence="3 4" key="1">
    <citation type="submission" date="2009-01" db="EMBL/GenBank/DDBJ databases">
        <authorList>
            <person name="Fulton L."/>
            <person name="Clifton S."/>
            <person name="Chinwalla A.T."/>
            <person name="Mitreva M."/>
            <person name="Sodergren E."/>
            <person name="Weinstock G."/>
            <person name="Clifton S."/>
            <person name="Dooling D.J."/>
            <person name="Fulton B."/>
            <person name="Minx P."/>
            <person name="Pepin K.H."/>
            <person name="Johnson M."/>
            <person name="Bhonagiri V."/>
            <person name="Nash W.E."/>
            <person name="Mardis E.R."/>
            <person name="Wilson R.K."/>
        </authorList>
    </citation>
    <scope>NUCLEOTIDE SEQUENCE [LARGE SCALE GENOMIC DNA]</scope>
    <source>
        <strain evidence="3 4">ATCC 33806</strain>
    </source>
</reference>
<dbReference type="InterPro" id="IPR012337">
    <property type="entry name" value="RNaseH-like_sf"/>
</dbReference>
<dbReference type="SUPFAM" id="SSF53098">
    <property type="entry name" value="Ribonuclease H-like"/>
    <property type="match status" value="1"/>
</dbReference>
<dbReference type="PANTHER" id="PTHR10948:SF23">
    <property type="entry name" value="TRANSPOSASE INSI FOR INSERTION SEQUENCE ELEMENT IS30A-RELATED"/>
    <property type="match status" value="1"/>
</dbReference>
<dbReference type="GO" id="GO:0004803">
    <property type="term" value="F:transposase activity"/>
    <property type="evidence" value="ECO:0007669"/>
    <property type="project" value="TreeGrafter"/>
</dbReference>
<dbReference type="NCBIfam" id="NF033563">
    <property type="entry name" value="transpos_IS30"/>
    <property type="match status" value="1"/>
</dbReference>
<proteinExistence type="predicted"/>
<gene>
    <name evidence="3" type="ORF">CORMATOL_00800</name>
</gene>
<evidence type="ECO:0000313" key="4">
    <source>
        <dbReference type="Proteomes" id="UP000006247"/>
    </source>
</evidence>
<dbReference type="PROSITE" id="PS50994">
    <property type="entry name" value="INTEGRASE"/>
    <property type="match status" value="1"/>
</dbReference>
<dbReference type="HOGENOM" id="CLU_035706_4_2_11"/>
<dbReference type="Proteomes" id="UP000006247">
    <property type="component" value="Unassembled WGS sequence"/>
</dbReference>
<sequence length="127" mass="14658">MPSHKPSTPHTAAELTYKLTEHFNNLPQYLVKTLTWDRGMELANHEQLSRATGIKVYFAAPHSPWQRGTNENTNGSYDNTYQRKPISPPASNTHWRHRQPTKTTRPRKTPDYKTPLETHNQNVALTI</sequence>
<evidence type="ECO:0000259" key="2">
    <source>
        <dbReference type="PROSITE" id="PS50994"/>
    </source>
</evidence>
<dbReference type="InterPro" id="IPR051917">
    <property type="entry name" value="Transposase-Integrase"/>
</dbReference>
<protein>
    <recommendedName>
        <fullName evidence="2">Integrase catalytic domain-containing protein</fullName>
    </recommendedName>
</protein>
<dbReference type="GO" id="GO:0015074">
    <property type="term" value="P:DNA integration"/>
    <property type="evidence" value="ECO:0007669"/>
    <property type="project" value="InterPro"/>
</dbReference>
<evidence type="ECO:0000256" key="1">
    <source>
        <dbReference type="SAM" id="MobiDB-lite"/>
    </source>
</evidence>
<feature type="domain" description="Integrase catalytic" evidence="2">
    <location>
        <begin position="1"/>
        <end position="123"/>
    </location>
</feature>